<protein>
    <submittedName>
        <fullName evidence="1">Tyrosine--tRNA ligase</fullName>
        <ecNumber evidence="1">6.1.1.1</ecNumber>
    </submittedName>
</protein>
<keyword evidence="1" id="KW-0436">Ligase</keyword>
<dbReference type="EMBL" id="JACEMZ010000001">
    <property type="protein sequence ID" value="MBA4451659.1"/>
    <property type="molecule type" value="Genomic_DNA"/>
</dbReference>
<gene>
    <name evidence="1" type="ORF">H2B03_00550</name>
</gene>
<dbReference type="EC" id="6.1.1.1" evidence="1"/>
<evidence type="ECO:0000313" key="1">
    <source>
        <dbReference type="EMBL" id="MBA4451659.1"/>
    </source>
</evidence>
<evidence type="ECO:0000313" key="2">
    <source>
        <dbReference type="Proteomes" id="UP000559653"/>
    </source>
</evidence>
<sequence>MDITEKVDLIERPPTEEVVTHEELIELFKTNSSPKHYIGLEISGFLHLGSLISTGFKINDFVKAGVNCTIFLADWHTMINDKLGGDWDTITNVSRYYADAFKLVCPDAKIVLGSDLYDSRKEYWKEFMKFTKHMSLKRTMRTLTIMGRSEDESKIDLAKLLYPPMQAVDIHSLDLDIVHAGMDQRKIHMLVREIFPKMNWKVPIAVHHKLLPGLSKPADANDSQVLGKMSKSDPNSGIFIHNTDDEIRSKIKKAWCEEGNIENNPLLEISKNVILHEFKEMKVERPEKFGGNVDYTDYNMLESDFAEKKLHPTDLKQTVGNYLVKVVSPIRDNLNLSDELFEAIKKSY</sequence>
<reference evidence="1 2" key="1">
    <citation type="journal article" date="2020" name="Appl. Environ. Microbiol.">
        <title>Genomic Characteristics of a Novel Species of Ammonia-Oxidizing Archaea from the Jiulong River Estuary.</title>
        <authorList>
            <person name="Zou D."/>
            <person name="Wan R."/>
            <person name="Han L."/>
            <person name="Xu M.N."/>
            <person name="Liu Y."/>
            <person name="Liu H."/>
            <person name="Kao S.J."/>
            <person name="Li M."/>
        </authorList>
    </citation>
    <scope>NUCLEOTIDE SEQUENCE [LARGE SCALE GENOMIC DNA]</scope>
    <source>
        <strain evidence="1">W1bin1</strain>
    </source>
</reference>
<name>A0AC60VW80_9ARCH</name>
<comment type="caution">
    <text evidence="1">The sequence shown here is derived from an EMBL/GenBank/DDBJ whole genome shotgun (WGS) entry which is preliminary data.</text>
</comment>
<proteinExistence type="predicted"/>
<accession>A0AC60VW80</accession>
<organism evidence="1 2">
    <name type="scientific">Candidatus Nitrosomaritimum aestuariumsis</name>
    <dbReference type="NCBI Taxonomy" id="3342354"/>
    <lineage>
        <taxon>Archaea</taxon>
        <taxon>Nitrososphaerota</taxon>
        <taxon>Nitrososphaeria</taxon>
        <taxon>Nitrosopumilales</taxon>
        <taxon>Nitrosopumilaceae</taxon>
        <taxon>Candidatus Nitrosomaritimum</taxon>
    </lineage>
</organism>
<dbReference type="Proteomes" id="UP000559653">
    <property type="component" value="Unassembled WGS sequence"/>
</dbReference>